<dbReference type="HOGENOM" id="CLU_2004843_0_0_1"/>
<organism evidence="1 2">
    <name type="scientific">Pisolithus tinctorius Marx 270</name>
    <dbReference type="NCBI Taxonomy" id="870435"/>
    <lineage>
        <taxon>Eukaryota</taxon>
        <taxon>Fungi</taxon>
        <taxon>Dikarya</taxon>
        <taxon>Basidiomycota</taxon>
        <taxon>Agaricomycotina</taxon>
        <taxon>Agaricomycetes</taxon>
        <taxon>Agaricomycetidae</taxon>
        <taxon>Boletales</taxon>
        <taxon>Sclerodermatineae</taxon>
        <taxon>Pisolithaceae</taxon>
        <taxon>Pisolithus</taxon>
    </lineage>
</organism>
<proteinExistence type="predicted"/>
<dbReference type="AlphaFoldDB" id="A0A0C3PEL5"/>
<reference evidence="1 2" key="1">
    <citation type="submission" date="2014-04" db="EMBL/GenBank/DDBJ databases">
        <authorList>
            <consortium name="DOE Joint Genome Institute"/>
            <person name="Kuo A."/>
            <person name="Kohler A."/>
            <person name="Costa M.D."/>
            <person name="Nagy L.G."/>
            <person name="Floudas D."/>
            <person name="Copeland A."/>
            <person name="Barry K.W."/>
            <person name="Cichocki N."/>
            <person name="Veneault-Fourrey C."/>
            <person name="LaButti K."/>
            <person name="Lindquist E.A."/>
            <person name="Lipzen A."/>
            <person name="Lundell T."/>
            <person name="Morin E."/>
            <person name="Murat C."/>
            <person name="Sun H."/>
            <person name="Tunlid A."/>
            <person name="Henrissat B."/>
            <person name="Grigoriev I.V."/>
            <person name="Hibbett D.S."/>
            <person name="Martin F."/>
            <person name="Nordberg H.P."/>
            <person name="Cantor M.N."/>
            <person name="Hua S.X."/>
        </authorList>
    </citation>
    <scope>NUCLEOTIDE SEQUENCE [LARGE SCALE GENOMIC DNA]</scope>
    <source>
        <strain evidence="1 2">Marx 270</strain>
    </source>
</reference>
<dbReference type="OrthoDB" id="2703715at2759"/>
<dbReference type="EMBL" id="KN831962">
    <property type="protein sequence ID" value="KIO06686.1"/>
    <property type="molecule type" value="Genomic_DNA"/>
</dbReference>
<reference evidence="2" key="2">
    <citation type="submission" date="2015-01" db="EMBL/GenBank/DDBJ databases">
        <title>Evolutionary Origins and Diversification of the Mycorrhizal Mutualists.</title>
        <authorList>
            <consortium name="DOE Joint Genome Institute"/>
            <consortium name="Mycorrhizal Genomics Consortium"/>
            <person name="Kohler A."/>
            <person name="Kuo A."/>
            <person name="Nagy L.G."/>
            <person name="Floudas D."/>
            <person name="Copeland A."/>
            <person name="Barry K.W."/>
            <person name="Cichocki N."/>
            <person name="Veneault-Fourrey C."/>
            <person name="LaButti K."/>
            <person name="Lindquist E.A."/>
            <person name="Lipzen A."/>
            <person name="Lundell T."/>
            <person name="Morin E."/>
            <person name="Murat C."/>
            <person name="Riley R."/>
            <person name="Ohm R."/>
            <person name="Sun H."/>
            <person name="Tunlid A."/>
            <person name="Henrissat B."/>
            <person name="Grigoriev I.V."/>
            <person name="Hibbett D.S."/>
            <person name="Martin F."/>
        </authorList>
    </citation>
    <scope>NUCLEOTIDE SEQUENCE [LARGE SCALE GENOMIC DNA]</scope>
    <source>
        <strain evidence="2">Marx 270</strain>
    </source>
</reference>
<keyword evidence="2" id="KW-1185">Reference proteome</keyword>
<name>A0A0C3PEL5_PISTI</name>
<dbReference type="Proteomes" id="UP000054217">
    <property type="component" value="Unassembled WGS sequence"/>
</dbReference>
<accession>A0A0C3PEL5</accession>
<protein>
    <submittedName>
        <fullName evidence="1">Uncharacterized protein</fullName>
    </submittedName>
</protein>
<evidence type="ECO:0000313" key="2">
    <source>
        <dbReference type="Proteomes" id="UP000054217"/>
    </source>
</evidence>
<gene>
    <name evidence="1" type="ORF">M404DRAFT_998813</name>
</gene>
<evidence type="ECO:0000313" key="1">
    <source>
        <dbReference type="EMBL" id="KIO06686.1"/>
    </source>
</evidence>
<dbReference type="InParanoid" id="A0A0C3PEL5"/>
<sequence length="124" mass="13763">MARAFPSCSREGTTSFSGRWLSMFGNYKPSQVQHLMDLHTNYCHDLHPPVSHLPPPIIPTLEVRRDASAFVTLDILYGSAVFIANVQRPLPHSAVPALAVVIVNRHDDQSAGRILGSSRYMESH</sequence>